<dbReference type="Gene3D" id="3.40.630.10">
    <property type="entry name" value="Zn peptidases"/>
    <property type="match status" value="1"/>
</dbReference>
<dbReference type="GO" id="GO:0008235">
    <property type="term" value="F:metalloexopeptidase activity"/>
    <property type="evidence" value="ECO:0007669"/>
    <property type="project" value="InterPro"/>
</dbReference>
<evidence type="ECO:0000256" key="9">
    <source>
        <dbReference type="RuleBase" id="RU361240"/>
    </source>
</evidence>
<proteinExistence type="inferred from homology"/>
<dbReference type="PANTHER" id="PTHR12147">
    <property type="entry name" value="METALLOPEPTIDASE M28 FAMILY MEMBER"/>
    <property type="match status" value="1"/>
</dbReference>
<sequence length="348" mass="38655">MLFSTTVVTCCVLSAWLSGTVATSYDQAPMLASSPLWANSEELRLVQLFPGDEEATWMTERDKLLAKAQGLAYFDITHTPEDFGRVFNKTRFTYSPPNSTLVADMLPLLSTDEMQNNLEHFTTAFPTRYYNSDSGRASSEWLLAKIQSYTTTLGSHELQELISITPIQHPWKQNSIIIRIAPKDAQETDPITVLGAHCDSINHENPFFPAPGADDDGSGTMTILEAFRGLLKSNYIPSSPVEFHFYSAEEGGGLGSLAVVAAYEAAKKEIKGMIQFDMTAWLESGSQERVNVLSNAVDPKLSEFVTQLVDRYHIHTIQDSIHVSHEFSYSHMLHFSKLALAFAVELSS</sequence>
<keyword evidence="5 9" id="KW-0732">Signal</keyword>
<dbReference type="Proteomes" id="UP001295794">
    <property type="component" value="Unassembled WGS sequence"/>
</dbReference>
<feature type="chain" id="PRO_5041773904" description="Peptide hydrolase" evidence="9">
    <location>
        <begin position="23"/>
        <end position="348"/>
    </location>
</feature>
<keyword evidence="12" id="KW-1185">Reference proteome</keyword>
<evidence type="ECO:0000313" key="12">
    <source>
        <dbReference type="Proteomes" id="UP001295794"/>
    </source>
</evidence>
<evidence type="ECO:0000256" key="3">
    <source>
        <dbReference type="ARBA" id="ARBA00022670"/>
    </source>
</evidence>
<evidence type="ECO:0000256" key="6">
    <source>
        <dbReference type="ARBA" id="ARBA00022801"/>
    </source>
</evidence>
<evidence type="ECO:0000256" key="1">
    <source>
        <dbReference type="ARBA" id="ARBA00001947"/>
    </source>
</evidence>
<dbReference type="EC" id="3.4.-.-" evidence="9"/>
<dbReference type="InterPro" id="IPR045175">
    <property type="entry name" value="M28_fam"/>
</dbReference>
<dbReference type="PANTHER" id="PTHR12147:SF56">
    <property type="entry name" value="AMINOPEPTIDASE YDR415C-RELATED"/>
    <property type="match status" value="1"/>
</dbReference>
<keyword evidence="6 9" id="KW-0378">Hydrolase</keyword>
<dbReference type="GO" id="GO:0004177">
    <property type="term" value="F:aminopeptidase activity"/>
    <property type="evidence" value="ECO:0007669"/>
    <property type="project" value="UniProtKB-KW"/>
</dbReference>
<keyword evidence="2" id="KW-0031">Aminopeptidase</keyword>
<gene>
    <name evidence="11" type="ORF">MYCIT1_LOCUS223</name>
</gene>
<keyword evidence="4 9" id="KW-0479">Metal-binding</keyword>
<dbReference type="GO" id="GO:0006508">
    <property type="term" value="P:proteolysis"/>
    <property type="evidence" value="ECO:0007669"/>
    <property type="project" value="UniProtKB-KW"/>
</dbReference>
<comment type="cofactor">
    <cofactor evidence="1">
        <name>Zn(2+)</name>
        <dbReference type="ChEBI" id="CHEBI:29105"/>
    </cofactor>
</comment>
<evidence type="ECO:0000256" key="4">
    <source>
        <dbReference type="ARBA" id="ARBA00022723"/>
    </source>
</evidence>
<evidence type="ECO:0000256" key="8">
    <source>
        <dbReference type="ARBA" id="ARBA00043962"/>
    </source>
</evidence>
<accession>A0AAD2GTM9</accession>
<dbReference type="Pfam" id="PF04389">
    <property type="entry name" value="Peptidase_M28"/>
    <property type="match status" value="1"/>
</dbReference>
<evidence type="ECO:0000256" key="5">
    <source>
        <dbReference type="ARBA" id="ARBA00022729"/>
    </source>
</evidence>
<reference evidence="11" key="1">
    <citation type="submission" date="2023-11" db="EMBL/GenBank/DDBJ databases">
        <authorList>
            <person name="De Vega J J."/>
            <person name="De Vega J J."/>
        </authorList>
    </citation>
    <scope>NUCLEOTIDE SEQUENCE</scope>
</reference>
<evidence type="ECO:0000256" key="7">
    <source>
        <dbReference type="ARBA" id="ARBA00022833"/>
    </source>
</evidence>
<comment type="caution">
    <text evidence="11">The sequence shown here is derived from an EMBL/GenBank/DDBJ whole genome shotgun (WGS) entry which is preliminary data.</text>
</comment>
<evidence type="ECO:0000313" key="11">
    <source>
        <dbReference type="EMBL" id="CAK5261919.1"/>
    </source>
</evidence>
<feature type="domain" description="Peptidase M28" evidence="10">
    <location>
        <begin position="176"/>
        <end position="323"/>
    </location>
</feature>
<protein>
    <recommendedName>
        <fullName evidence="9">Peptide hydrolase</fullName>
        <ecNumber evidence="9">3.4.-.-</ecNumber>
    </recommendedName>
</protein>
<comment type="similarity">
    <text evidence="8">Belongs to the peptidase M28 family. M28E subfamily.</text>
</comment>
<dbReference type="SUPFAM" id="SSF53187">
    <property type="entry name" value="Zn-dependent exopeptidases"/>
    <property type="match status" value="1"/>
</dbReference>
<keyword evidence="3 9" id="KW-0645">Protease</keyword>
<dbReference type="AlphaFoldDB" id="A0AAD2GTM9"/>
<evidence type="ECO:0000256" key="2">
    <source>
        <dbReference type="ARBA" id="ARBA00022438"/>
    </source>
</evidence>
<name>A0AAD2GTM9_9AGAR</name>
<feature type="signal peptide" evidence="9">
    <location>
        <begin position="1"/>
        <end position="22"/>
    </location>
</feature>
<keyword evidence="7 9" id="KW-0862">Zinc</keyword>
<evidence type="ECO:0000259" key="10">
    <source>
        <dbReference type="Pfam" id="PF04389"/>
    </source>
</evidence>
<organism evidence="11 12">
    <name type="scientific">Mycena citricolor</name>
    <dbReference type="NCBI Taxonomy" id="2018698"/>
    <lineage>
        <taxon>Eukaryota</taxon>
        <taxon>Fungi</taxon>
        <taxon>Dikarya</taxon>
        <taxon>Basidiomycota</taxon>
        <taxon>Agaricomycotina</taxon>
        <taxon>Agaricomycetes</taxon>
        <taxon>Agaricomycetidae</taxon>
        <taxon>Agaricales</taxon>
        <taxon>Marasmiineae</taxon>
        <taxon>Mycenaceae</taxon>
        <taxon>Mycena</taxon>
    </lineage>
</organism>
<dbReference type="InterPro" id="IPR007484">
    <property type="entry name" value="Peptidase_M28"/>
</dbReference>
<dbReference type="EMBL" id="CAVNYO010000002">
    <property type="protein sequence ID" value="CAK5261919.1"/>
    <property type="molecule type" value="Genomic_DNA"/>
</dbReference>
<dbReference type="GO" id="GO:0046872">
    <property type="term" value="F:metal ion binding"/>
    <property type="evidence" value="ECO:0007669"/>
    <property type="project" value="UniProtKB-KW"/>
</dbReference>